<name>A0A4Y8DA78_9HELO</name>
<proteinExistence type="predicted"/>
<keyword evidence="3" id="KW-1185">Reference proteome</keyword>
<feature type="compositionally biased region" description="Acidic residues" evidence="1">
    <location>
        <begin position="114"/>
        <end position="135"/>
    </location>
</feature>
<sequence length="354" mass="41088">MEARHDPEGRRVLKIIINSLEYFYDGEHVTCFGHNFMEIYLGDDNRSDIEALKQRLANSNTDEPDIVVEQGIQKLMRAHRKKDRQNEEPVHQAQQARHEEEVKDSDQDSVKDNDEGEDDSEECDDDADNSDEELTDRELTDRELTDRELTDEELTDEELTEKELTEKELTDRELTDRELTDRELSDDELDDERVYLGMWATTGHWELKCKTMSSNYGQSEPYTLDIFSVVCTNGFQVFGRFNLGKFKGIIRFARGGNSADRNEYIFDQAYDVWTADMDTTRIYRWRGKDCQDIIQLGSDSYAYTMTFSRAGTRVNGVWGTCDGDPGTVEFTGEKISEEDTFARDGILQEWMDHN</sequence>
<feature type="compositionally biased region" description="Basic and acidic residues" evidence="1">
    <location>
        <begin position="161"/>
        <end position="180"/>
    </location>
</feature>
<organism evidence="2 3">
    <name type="scientific">Botryotinia calthae</name>
    <dbReference type="NCBI Taxonomy" id="38488"/>
    <lineage>
        <taxon>Eukaryota</taxon>
        <taxon>Fungi</taxon>
        <taxon>Dikarya</taxon>
        <taxon>Ascomycota</taxon>
        <taxon>Pezizomycotina</taxon>
        <taxon>Leotiomycetes</taxon>
        <taxon>Helotiales</taxon>
        <taxon>Sclerotiniaceae</taxon>
        <taxon>Botryotinia</taxon>
    </lineage>
</organism>
<protein>
    <submittedName>
        <fullName evidence="2">Uncharacterized protein</fullName>
    </submittedName>
</protein>
<feature type="compositionally biased region" description="Basic and acidic residues" evidence="1">
    <location>
        <begin position="136"/>
        <end position="148"/>
    </location>
</feature>
<dbReference type="AlphaFoldDB" id="A0A4Y8DA78"/>
<comment type="caution">
    <text evidence="2">The sequence shown here is derived from an EMBL/GenBank/DDBJ whole genome shotgun (WGS) entry which is preliminary data.</text>
</comment>
<dbReference type="EMBL" id="PHWZ01000059">
    <property type="protein sequence ID" value="TEY76405.1"/>
    <property type="molecule type" value="Genomic_DNA"/>
</dbReference>
<feature type="compositionally biased region" description="Acidic residues" evidence="1">
    <location>
        <begin position="149"/>
        <end position="160"/>
    </location>
</feature>
<reference evidence="2 3" key="1">
    <citation type="submission" date="2017-11" db="EMBL/GenBank/DDBJ databases">
        <title>Comparative genomics of Botrytis spp.</title>
        <authorList>
            <person name="Valero-Jimenez C.A."/>
            <person name="Tapia P."/>
            <person name="Veloso J."/>
            <person name="Silva-Moreno E."/>
            <person name="Staats M."/>
            <person name="Valdes J.H."/>
            <person name="Van Kan J.A.L."/>
        </authorList>
    </citation>
    <scope>NUCLEOTIDE SEQUENCE [LARGE SCALE GENOMIC DNA]</scope>
    <source>
        <strain evidence="2 3">MUCL2830</strain>
    </source>
</reference>
<evidence type="ECO:0000313" key="3">
    <source>
        <dbReference type="Proteomes" id="UP000297299"/>
    </source>
</evidence>
<accession>A0A4Y8DA78</accession>
<feature type="region of interest" description="Disordered" evidence="1">
    <location>
        <begin position="76"/>
        <end position="180"/>
    </location>
</feature>
<feature type="compositionally biased region" description="Basic and acidic residues" evidence="1">
    <location>
        <begin position="84"/>
        <end position="113"/>
    </location>
</feature>
<dbReference type="Proteomes" id="UP000297299">
    <property type="component" value="Unassembled WGS sequence"/>
</dbReference>
<dbReference type="OrthoDB" id="3559279at2759"/>
<gene>
    <name evidence="2" type="ORF">BOTCAL_0059g00350</name>
</gene>
<evidence type="ECO:0000256" key="1">
    <source>
        <dbReference type="SAM" id="MobiDB-lite"/>
    </source>
</evidence>
<evidence type="ECO:0000313" key="2">
    <source>
        <dbReference type="EMBL" id="TEY76405.1"/>
    </source>
</evidence>